<accession>A0ABZ2RRX6</accession>
<evidence type="ECO:0000259" key="1">
    <source>
        <dbReference type="Pfam" id="PF01425"/>
    </source>
</evidence>
<dbReference type="Gene3D" id="3.90.1300.10">
    <property type="entry name" value="Amidase signature (AS) domain"/>
    <property type="match status" value="1"/>
</dbReference>
<protein>
    <submittedName>
        <fullName evidence="2">Amidase family protein</fullName>
    </submittedName>
</protein>
<dbReference type="EMBL" id="CP148067">
    <property type="protein sequence ID" value="WXL29227.1"/>
    <property type="molecule type" value="Genomic_DNA"/>
</dbReference>
<sequence>MKIKVLGNFNEALRELKNDQNNCVAELYETETKAGNGVLDNAVFTIKENYATNDKPSSASSKILENFKPHYNATAVQKLIDAGALKVAKVYCDELALGGTGTHSAFGLVKNPFDPSRLAGGSSSGSVATLTKNISFALGSDTGDSVRLPASYNGVVGFKPSYGAISRFGLFAFASSLDTVAYFAHNVNDIALVSQVLYGKDNKDMTSLDVEIKNVSKTKPAKIGVLMVKGCEEFVNQELQKLIQNLKQETEVELIKPDEKILKAIKPVYEVISFSEASSNLANLNGIAFGNRKQGNNWEEIMTNTRSSGFGKMVQLRLTLGSYFLHSENQKEMFTKAQQVRRLIKNYFDELHSKYDVLVYPAYADVAPYIDTNLNHDHGYMEYILTGGNLAGNPSITIPWIKKNNLFVNLAVDAKIYNDEKLLSNALWLEEFLGAKDE</sequence>
<dbReference type="SUPFAM" id="SSF75304">
    <property type="entry name" value="Amidase signature (AS) enzymes"/>
    <property type="match status" value="1"/>
</dbReference>
<organism evidence="2 3">
    <name type="scientific">Mycoplasmopsis felifaucium</name>
    <dbReference type="NCBI Taxonomy" id="35768"/>
    <lineage>
        <taxon>Bacteria</taxon>
        <taxon>Bacillati</taxon>
        <taxon>Mycoplasmatota</taxon>
        <taxon>Mycoplasmoidales</taxon>
        <taxon>Metamycoplasmataceae</taxon>
        <taxon>Mycoplasmopsis</taxon>
    </lineage>
</organism>
<dbReference type="NCBIfam" id="NF005517">
    <property type="entry name" value="PRK07139.1"/>
    <property type="match status" value="1"/>
</dbReference>
<dbReference type="PANTHER" id="PTHR11895:SF151">
    <property type="entry name" value="GLUTAMYL-TRNA(GLN) AMIDOTRANSFERASE SUBUNIT A"/>
    <property type="match status" value="1"/>
</dbReference>
<dbReference type="Proteomes" id="UP001477443">
    <property type="component" value="Chromosome"/>
</dbReference>
<proteinExistence type="predicted"/>
<dbReference type="InterPro" id="IPR036928">
    <property type="entry name" value="AS_sf"/>
</dbReference>
<evidence type="ECO:0000313" key="2">
    <source>
        <dbReference type="EMBL" id="WXL29227.1"/>
    </source>
</evidence>
<dbReference type="Pfam" id="PF01425">
    <property type="entry name" value="Amidase"/>
    <property type="match status" value="1"/>
</dbReference>
<dbReference type="RefSeq" id="WP_338822848.1">
    <property type="nucleotide sequence ID" value="NZ_CP148067.1"/>
</dbReference>
<dbReference type="PANTHER" id="PTHR11895">
    <property type="entry name" value="TRANSAMIDASE"/>
    <property type="match status" value="1"/>
</dbReference>
<gene>
    <name evidence="2" type="ORF">WG617_01065</name>
</gene>
<reference evidence="2" key="1">
    <citation type="submission" date="2024-03" db="EMBL/GenBank/DDBJ databases">
        <title>Complete genome sequence of Mycoplasma felifaucium Z921 isolated from the trachea of a cheetah.</title>
        <authorList>
            <person name="Spergser J."/>
        </authorList>
    </citation>
    <scope>NUCLEOTIDE SEQUENCE [LARGE SCALE GENOMIC DNA]</scope>
    <source>
        <strain evidence="2">Z921</strain>
    </source>
</reference>
<evidence type="ECO:0000313" key="3">
    <source>
        <dbReference type="Proteomes" id="UP001477443"/>
    </source>
</evidence>
<dbReference type="InterPro" id="IPR023631">
    <property type="entry name" value="Amidase_dom"/>
</dbReference>
<keyword evidence="3" id="KW-1185">Reference proteome</keyword>
<name>A0ABZ2RRX6_9BACT</name>
<dbReference type="InterPro" id="IPR000120">
    <property type="entry name" value="Amidase"/>
</dbReference>
<feature type="domain" description="Amidase" evidence="1">
    <location>
        <begin position="26"/>
        <end position="423"/>
    </location>
</feature>